<name>A0A918EE81_9PSEU</name>
<protein>
    <recommendedName>
        <fullName evidence="3">Anti-sigma factor</fullName>
    </recommendedName>
</protein>
<gene>
    <name evidence="1" type="ORF">GCM10010185_40260</name>
</gene>
<reference evidence="1" key="2">
    <citation type="submission" date="2020-09" db="EMBL/GenBank/DDBJ databases">
        <authorList>
            <person name="Sun Q."/>
            <person name="Ohkuma M."/>
        </authorList>
    </citation>
    <scope>NUCLEOTIDE SEQUENCE</scope>
    <source>
        <strain evidence="1">JCM 3313</strain>
    </source>
</reference>
<organism evidence="1 2">
    <name type="scientific">Saccharothrix coeruleofusca</name>
    <dbReference type="NCBI Taxonomy" id="33919"/>
    <lineage>
        <taxon>Bacteria</taxon>
        <taxon>Bacillati</taxon>
        <taxon>Actinomycetota</taxon>
        <taxon>Actinomycetes</taxon>
        <taxon>Pseudonocardiales</taxon>
        <taxon>Pseudonocardiaceae</taxon>
        <taxon>Saccharothrix</taxon>
    </lineage>
</organism>
<dbReference type="AlphaFoldDB" id="A0A918EE81"/>
<sequence>MQDPTLDPVLDRALRQVRVERTRDHRRRVRASTAVSTTLATAVLAGGFYLGQHSTPEAEDRPPGQRTSEERVLVGATEGVRMTATVTPVEGWLRLRSVVDGVPAGERCKLVVTDAGGQSFVAGGWVAAQRGETALAGAALVDLDHLRDISVVTADGRVLVTATP</sequence>
<accession>A0A918EE81</accession>
<dbReference type="RefSeq" id="WP_189224812.1">
    <property type="nucleotide sequence ID" value="NZ_BMRG01000007.1"/>
</dbReference>
<reference evidence="1" key="1">
    <citation type="journal article" date="2014" name="Int. J. Syst. Evol. Microbiol.">
        <title>Complete genome sequence of Corynebacterium casei LMG S-19264T (=DSM 44701T), isolated from a smear-ripened cheese.</title>
        <authorList>
            <consortium name="US DOE Joint Genome Institute (JGI-PGF)"/>
            <person name="Walter F."/>
            <person name="Albersmeier A."/>
            <person name="Kalinowski J."/>
            <person name="Ruckert C."/>
        </authorList>
    </citation>
    <scope>NUCLEOTIDE SEQUENCE</scope>
    <source>
        <strain evidence="1">JCM 3313</strain>
    </source>
</reference>
<evidence type="ECO:0000313" key="2">
    <source>
        <dbReference type="Proteomes" id="UP000639606"/>
    </source>
</evidence>
<comment type="caution">
    <text evidence="1">The sequence shown here is derived from an EMBL/GenBank/DDBJ whole genome shotgun (WGS) entry which is preliminary data.</text>
</comment>
<evidence type="ECO:0000313" key="1">
    <source>
        <dbReference type="EMBL" id="GGP63505.1"/>
    </source>
</evidence>
<keyword evidence="2" id="KW-1185">Reference proteome</keyword>
<proteinExistence type="predicted"/>
<dbReference type="Proteomes" id="UP000639606">
    <property type="component" value="Unassembled WGS sequence"/>
</dbReference>
<evidence type="ECO:0008006" key="3">
    <source>
        <dbReference type="Google" id="ProtNLM"/>
    </source>
</evidence>
<dbReference type="EMBL" id="BMRG01000007">
    <property type="protein sequence ID" value="GGP63505.1"/>
    <property type="molecule type" value="Genomic_DNA"/>
</dbReference>